<dbReference type="Pfam" id="PF00593">
    <property type="entry name" value="TonB_dep_Rec_b-barrel"/>
    <property type="match status" value="1"/>
</dbReference>
<accession>A0A7X5YM97</accession>
<comment type="subcellular location">
    <subcellularLocation>
        <location evidence="1">Cell outer membrane</location>
        <topology evidence="1">Multi-pass membrane protein</topology>
    </subcellularLocation>
</comment>
<gene>
    <name evidence="13" type="ORF">GGQ87_001502</name>
</gene>
<sequence>MNKTIWLATAALTVLAAPALAQTTPAQSPTPDSAARAPVPTGPVQSAPEVDATQQGVLVFEPAFFADSRPDTALDMIARLPGFGFNPGDNGTRGYAGAAGNVLIDGDRPSSKSDGLDQVLRRISADSVERIELIRGGAPGIDMQGQSVVANVVLRRTVTVERVLELNTYMYPDGYLGPIIAGSYSRREGENSIEGSFSATTDRTDGTGEGFRRRYDPSGALIQDADLVLWDRFRNVRGTGAIQRPFAGGSLKVNGLLGWFGSESSQDVLIRSGAGIDSFNDEDVESVNSELGVNWTRDLSPRLGLELVGLQRYGAQDYVGVSESGPNSSTFSEDSSQGESIGRAVLRFRPNDRWAFEGGGEVAYNFLDSATAYEENGVQIPLPSSSVKVEELRGEVFGQATWRPSPKLTLEAGLRVEVSEISQSGDSDLTKSFVYPKPRVQLTWTPWEGHQFRLRAERQVGQLDFGDFVASADIDIGQVEGGNPDLEPDKTTLLEAVYERRFWGEGALTIMAQHGEVEDVVDIIPLTGGFDGVGNIGDGSFDVLETRLTLPMDKLGIPNARLQARGSWVHTEVTDPLTGETRRFQGNQAFGCGVNFNHDLQGGKWSYGFDHGCNIDKGRLFRVREVRSLYQEPFITLYAQWKPSADLTIKIDYANIADRELGYDREIYAGPRDVSPVAFREVRRTTMSPWVFVQVRKSF</sequence>
<dbReference type="InterPro" id="IPR036942">
    <property type="entry name" value="Beta-barrel_TonB_sf"/>
</dbReference>
<feature type="region of interest" description="Disordered" evidence="10">
    <location>
        <begin position="23"/>
        <end position="49"/>
    </location>
</feature>
<dbReference type="GO" id="GO:0044718">
    <property type="term" value="P:siderophore transmembrane transport"/>
    <property type="evidence" value="ECO:0007669"/>
    <property type="project" value="TreeGrafter"/>
</dbReference>
<dbReference type="InterPro" id="IPR037066">
    <property type="entry name" value="Plug_dom_sf"/>
</dbReference>
<keyword evidence="14" id="KW-1185">Reference proteome</keyword>
<keyword evidence="6" id="KW-0798">TonB box</keyword>
<evidence type="ECO:0000259" key="12">
    <source>
        <dbReference type="Pfam" id="PF00593"/>
    </source>
</evidence>
<evidence type="ECO:0000256" key="9">
    <source>
        <dbReference type="ARBA" id="ARBA00023237"/>
    </source>
</evidence>
<evidence type="ECO:0000313" key="13">
    <source>
        <dbReference type="EMBL" id="NJC41244.1"/>
    </source>
</evidence>
<feature type="region of interest" description="Disordered" evidence="10">
    <location>
        <begin position="191"/>
        <end position="211"/>
    </location>
</feature>
<evidence type="ECO:0000313" key="14">
    <source>
        <dbReference type="Proteomes" id="UP000587415"/>
    </source>
</evidence>
<reference evidence="13 14" key="1">
    <citation type="submission" date="2020-03" db="EMBL/GenBank/DDBJ databases">
        <title>Genomic Encyclopedia of Type Strains, Phase IV (KMG-IV): sequencing the most valuable type-strain genomes for metagenomic binning, comparative biology and taxonomic classification.</title>
        <authorList>
            <person name="Goeker M."/>
        </authorList>
    </citation>
    <scope>NUCLEOTIDE SEQUENCE [LARGE SCALE GENOMIC DNA]</scope>
    <source>
        <strain evidence="13 14">DSM 4736</strain>
    </source>
</reference>
<keyword evidence="9" id="KW-0998">Cell outer membrane</keyword>
<dbReference type="PANTHER" id="PTHR30069:SF29">
    <property type="entry name" value="HEMOGLOBIN AND HEMOGLOBIN-HAPTOGLOBIN-BINDING PROTEIN 1-RELATED"/>
    <property type="match status" value="1"/>
</dbReference>
<evidence type="ECO:0000256" key="2">
    <source>
        <dbReference type="ARBA" id="ARBA00022448"/>
    </source>
</evidence>
<evidence type="ECO:0000256" key="7">
    <source>
        <dbReference type="ARBA" id="ARBA00023136"/>
    </source>
</evidence>
<protein>
    <recommendedName>
        <fullName evidence="12">TonB-dependent receptor-like beta-barrel domain-containing protein</fullName>
    </recommendedName>
</protein>
<feature type="compositionally biased region" description="Basic and acidic residues" evidence="10">
    <location>
        <begin position="202"/>
        <end position="211"/>
    </location>
</feature>
<dbReference type="Gene3D" id="2.40.170.20">
    <property type="entry name" value="TonB-dependent receptor, beta-barrel domain"/>
    <property type="match status" value="1"/>
</dbReference>
<keyword evidence="7" id="KW-0472">Membrane</keyword>
<dbReference type="PANTHER" id="PTHR30069">
    <property type="entry name" value="TONB-DEPENDENT OUTER MEMBRANE RECEPTOR"/>
    <property type="match status" value="1"/>
</dbReference>
<feature type="signal peptide" evidence="11">
    <location>
        <begin position="1"/>
        <end position="21"/>
    </location>
</feature>
<dbReference type="SUPFAM" id="SSF56935">
    <property type="entry name" value="Porins"/>
    <property type="match status" value="1"/>
</dbReference>
<name>A0A7X5YM97_9CAUL</name>
<organism evidence="13 14">
    <name type="scientific">Brevundimonas alba</name>
    <dbReference type="NCBI Taxonomy" id="74314"/>
    <lineage>
        <taxon>Bacteria</taxon>
        <taxon>Pseudomonadati</taxon>
        <taxon>Pseudomonadota</taxon>
        <taxon>Alphaproteobacteria</taxon>
        <taxon>Caulobacterales</taxon>
        <taxon>Caulobacteraceae</taxon>
        <taxon>Brevundimonas</taxon>
    </lineage>
</organism>
<keyword evidence="3" id="KW-1134">Transmembrane beta strand</keyword>
<evidence type="ECO:0000256" key="8">
    <source>
        <dbReference type="ARBA" id="ARBA00023170"/>
    </source>
</evidence>
<evidence type="ECO:0000256" key="3">
    <source>
        <dbReference type="ARBA" id="ARBA00022452"/>
    </source>
</evidence>
<dbReference type="InterPro" id="IPR039426">
    <property type="entry name" value="TonB-dep_rcpt-like"/>
</dbReference>
<evidence type="ECO:0000256" key="1">
    <source>
        <dbReference type="ARBA" id="ARBA00004571"/>
    </source>
</evidence>
<dbReference type="InterPro" id="IPR000531">
    <property type="entry name" value="Beta-barrel_TonB"/>
</dbReference>
<feature type="chain" id="PRO_5031156275" description="TonB-dependent receptor-like beta-barrel domain-containing protein" evidence="11">
    <location>
        <begin position="22"/>
        <end position="699"/>
    </location>
</feature>
<feature type="compositionally biased region" description="Low complexity" evidence="10">
    <location>
        <begin position="23"/>
        <end position="35"/>
    </location>
</feature>
<evidence type="ECO:0000256" key="4">
    <source>
        <dbReference type="ARBA" id="ARBA00022692"/>
    </source>
</evidence>
<proteinExistence type="predicted"/>
<dbReference type="Proteomes" id="UP000587415">
    <property type="component" value="Unassembled WGS sequence"/>
</dbReference>
<dbReference type="AlphaFoldDB" id="A0A7X5YM97"/>
<keyword evidence="4" id="KW-0812">Transmembrane</keyword>
<evidence type="ECO:0000256" key="11">
    <source>
        <dbReference type="SAM" id="SignalP"/>
    </source>
</evidence>
<dbReference type="EMBL" id="JAATJM010000001">
    <property type="protein sequence ID" value="NJC41244.1"/>
    <property type="molecule type" value="Genomic_DNA"/>
</dbReference>
<dbReference type="RefSeq" id="WP_168046178.1">
    <property type="nucleotide sequence ID" value="NZ_JAATJM010000001.1"/>
</dbReference>
<evidence type="ECO:0000256" key="6">
    <source>
        <dbReference type="ARBA" id="ARBA00023077"/>
    </source>
</evidence>
<keyword evidence="2" id="KW-0813">Transport</keyword>
<keyword evidence="8" id="KW-0675">Receptor</keyword>
<dbReference type="GO" id="GO:0015344">
    <property type="term" value="F:siderophore uptake transmembrane transporter activity"/>
    <property type="evidence" value="ECO:0007669"/>
    <property type="project" value="TreeGrafter"/>
</dbReference>
<keyword evidence="5 11" id="KW-0732">Signal</keyword>
<dbReference type="Gene3D" id="2.170.130.10">
    <property type="entry name" value="TonB-dependent receptor, plug domain"/>
    <property type="match status" value="1"/>
</dbReference>
<dbReference type="GO" id="GO:0009279">
    <property type="term" value="C:cell outer membrane"/>
    <property type="evidence" value="ECO:0007669"/>
    <property type="project" value="UniProtKB-SubCell"/>
</dbReference>
<comment type="caution">
    <text evidence="13">The sequence shown here is derived from an EMBL/GenBank/DDBJ whole genome shotgun (WGS) entry which is preliminary data.</text>
</comment>
<evidence type="ECO:0000256" key="10">
    <source>
        <dbReference type="SAM" id="MobiDB-lite"/>
    </source>
</evidence>
<feature type="domain" description="TonB-dependent receptor-like beta-barrel" evidence="12">
    <location>
        <begin position="261"/>
        <end position="609"/>
    </location>
</feature>
<evidence type="ECO:0000256" key="5">
    <source>
        <dbReference type="ARBA" id="ARBA00022729"/>
    </source>
</evidence>